<dbReference type="Gene3D" id="1.10.510.10">
    <property type="entry name" value="Transferase(Phosphotransferase) domain 1"/>
    <property type="match status" value="1"/>
</dbReference>
<accession>A0A914Z953</accession>
<name>A0A914Z953_9BILA</name>
<evidence type="ECO:0000313" key="3">
    <source>
        <dbReference type="WBParaSite" id="PSU_v2.g8449.t1"/>
    </source>
</evidence>
<proteinExistence type="predicted"/>
<dbReference type="Gene3D" id="3.30.200.20">
    <property type="entry name" value="Phosphorylase Kinase, domain 1"/>
    <property type="match status" value="1"/>
</dbReference>
<dbReference type="SUPFAM" id="SSF56112">
    <property type="entry name" value="Protein kinase-like (PK-like)"/>
    <property type="match status" value="1"/>
</dbReference>
<dbReference type="WBParaSite" id="PSU_v2.g8449.t1">
    <property type="protein sequence ID" value="PSU_v2.g8449.t1"/>
    <property type="gene ID" value="PSU_v2.g8449"/>
</dbReference>
<dbReference type="PANTHER" id="PTHR24347">
    <property type="entry name" value="SERINE/THREONINE-PROTEIN KINASE"/>
    <property type="match status" value="1"/>
</dbReference>
<reference evidence="3" key="1">
    <citation type="submission" date="2022-11" db="UniProtKB">
        <authorList>
            <consortium name="WormBaseParasite"/>
        </authorList>
    </citation>
    <scope>IDENTIFICATION</scope>
</reference>
<dbReference type="PROSITE" id="PS50011">
    <property type="entry name" value="PROTEIN_KINASE_DOM"/>
    <property type="match status" value="1"/>
</dbReference>
<dbReference type="SMART" id="SM00220">
    <property type="entry name" value="S_TKc"/>
    <property type="match status" value="1"/>
</dbReference>
<dbReference type="GO" id="GO:0005524">
    <property type="term" value="F:ATP binding"/>
    <property type="evidence" value="ECO:0007669"/>
    <property type="project" value="InterPro"/>
</dbReference>
<dbReference type="InterPro" id="IPR011009">
    <property type="entry name" value="Kinase-like_dom_sf"/>
</dbReference>
<dbReference type="Pfam" id="PF00069">
    <property type="entry name" value="Pkinase"/>
    <property type="match status" value="1"/>
</dbReference>
<sequence length="147" mass="17106">MIAWESKGKFGKVYRCLEKSTKLELAAKCIRLKRDADKKQVEKEISFMTRMRHKCIAQIYDAFALSSNEVVLIMELVHGGELFDRVVEENYILTETAVAMIVYQICEAIRYIHSHNIIHLDLKVCTFNNSLLSCMKFPKILLYNLNQ</sequence>
<feature type="domain" description="Protein kinase" evidence="1">
    <location>
        <begin position="1"/>
        <end position="147"/>
    </location>
</feature>
<dbReference type="GO" id="GO:0004672">
    <property type="term" value="F:protein kinase activity"/>
    <property type="evidence" value="ECO:0007669"/>
    <property type="project" value="InterPro"/>
</dbReference>
<evidence type="ECO:0000259" key="1">
    <source>
        <dbReference type="PROSITE" id="PS50011"/>
    </source>
</evidence>
<dbReference type="InterPro" id="IPR000719">
    <property type="entry name" value="Prot_kinase_dom"/>
</dbReference>
<dbReference type="AlphaFoldDB" id="A0A914Z953"/>
<keyword evidence="2" id="KW-1185">Reference proteome</keyword>
<organism evidence="2 3">
    <name type="scientific">Panagrolaimus superbus</name>
    <dbReference type="NCBI Taxonomy" id="310955"/>
    <lineage>
        <taxon>Eukaryota</taxon>
        <taxon>Metazoa</taxon>
        <taxon>Ecdysozoa</taxon>
        <taxon>Nematoda</taxon>
        <taxon>Chromadorea</taxon>
        <taxon>Rhabditida</taxon>
        <taxon>Tylenchina</taxon>
        <taxon>Panagrolaimomorpha</taxon>
        <taxon>Panagrolaimoidea</taxon>
        <taxon>Panagrolaimidae</taxon>
        <taxon>Panagrolaimus</taxon>
    </lineage>
</organism>
<evidence type="ECO:0000313" key="2">
    <source>
        <dbReference type="Proteomes" id="UP000887577"/>
    </source>
</evidence>
<dbReference type="Proteomes" id="UP000887577">
    <property type="component" value="Unplaced"/>
</dbReference>
<protein>
    <submittedName>
        <fullName evidence="3">Protein kinase domain-containing protein</fullName>
    </submittedName>
</protein>